<dbReference type="SUPFAM" id="SSF48208">
    <property type="entry name" value="Six-hairpin glycosidases"/>
    <property type="match status" value="1"/>
</dbReference>
<evidence type="ECO:0000256" key="2">
    <source>
        <dbReference type="ARBA" id="ARBA00012757"/>
    </source>
</evidence>
<dbReference type="Proteomes" id="UP001642487">
    <property type="component" value="Chromosome 10"/>
</dbReference>
<dbReference type="InterPro" id="IPR001661">
    <property type="entry name" value="Glyco_hydro_37"/>
</dbReference>
<accession>A0ABP0XWG2</accession>
<dbReference type="InterPro" id="IPR008928">
    <property type="entry name" value="6-hairpin_glycosidase_sf"/>
</dbReference>
<dbReference type="PANTHER" id="PTHR23403:SF1">
    <property type="entry name" value="TREHALASE"/>
    <property type="match status" value="1"/>
</dbReference>
<evidence type="ECO:0000256" key="1">
    <source>
        <dbReference type="ARBA" id="ARBA00005615"/>
    </source>
</evidence>
<proteinExistence type="inferred from homology"/>
<sequence>MGFPNGWAPIQHMIVEGLARSVLKEARALAKDIATRWLRTNYVAYKHIGYMHEKYDVKKCGDFGGGGEYAPRTGFGWSNGVVLAFLEEFGWPKDEKIDCDLTS</sequence>
<evidence type="ECO:0000256" key="4">
    <source>
        <dbReference type="ARBA" id="ARBA00031637"/>
    </source>
</evidence>
<evidence type="ECO:0000256" key="3">
    <source>
        <dbReference type="ARBA" id="ARBA00030473"/>
    </source>
</evidence>
<organism evidence="5 6">
    <name type="scientific">Citrullus colocynthis</name>
    <name type="common">colocynth</name>
    <dbReference type="NCBI Taxonomy" id="252529"/>
    <lineage>
        <taxon>Eukaryota</taxon>
        <taxon>Viridiplantae</taxon>
        <taxon>Streptophyta</taxon>
        <taxon>Embryophyta</taxon>
        <taxon>Tracheophyta</taxon>
        <taxon>Spermatophyta</taxon>
        <taxon>Magnoliopsida</taxon>
        <taxon>eudicotyledons</taxon>
        <taxon>Gunneridae</taxon>
        <taxon>Pentapetalae</taxon>
        <taxon>rosids</taxon>
        <taxon>fabids</taxon>
        <taxon>Cucurbitales</taxon>
        <taxon>Cucurbitaceae</taxon>
        <taxon>Benincaseae</taxon>
        <taxon>Citrullus</taxon>
    </lineage>
</organism>
<protein>
    <recommendedName>
        <fullName evidence="2">alpha,alpha-trehalase</fullName>
        <ecNumber evidence="2">3.2.1.28</ecNumber>
    </recommendedName>
    <alternativeName>
        <fullName evidence="3">Alpha,alpha-trehalase</fullName>
    </alternativeName>
    <alternativeName>
        <fullName evidence="4">Alpha,alpha-trehalose glucohydrolase</fullName>
    </alternativeName>
</protein>
<dbReference type="PANTHER" id="PTHR23403">
    <property type="entry name" value="TREHALASE"/>
    <property type="match status" value="1"/>
</dbReference>
<dbReference type="EMBL" id="OZ021744">
    <property type="protein sequence ID" value="CAK9310882.1"/>
    <property type="molecule type" value="Genomic_DNA"/>
</dbReference>
<dbReference type="InterPro" id="IPR012341">
    <property type="entry name" value="6hp_glycosidase-like_sf"/>
</dbReference>
<dbReference type="Gene3D" id="1.50.10.10">
    <property type="match status" value="1"/>
</dbReference>
<name>A0ABP0XWG2_9ROSI</name>
<keyword evidence="6" id="KW-1185">Reference proteome</keyword>
<reference evidence="5 6" key="1">
    <citation type="submission" date="2024-03" db="EMBL/GenBank/DDBJ databases">
        <authorList>
            <person name="Gkanogiannis A."/>
            <person name="Becerra Lopez-Lavalle L."/>
        </authorList>
    </citation>
    <scope>NUCLEOTIDE SEQUENCE [LARGE SCALE GENOMIC DNA]</scope>
</reference>
<comment type="similarity">
    <text evidence="1">Belongs to the glycosyl hydrolase 37 family.</text>
</comment>
<evidence type="ECO:0000313" key="6">
    <source>
        <dbReference type="Proteomes" id="UP001642487"/>
    </source>
</evidence>
<dbReference type="Pfam" id="PF01204">
    <property type="entry name" value="Trehalase"/>
    <property type="match status" value="1"/>
</dbReference>
<dbReference type="EC" id="3.2.1.28" evidence="2"/>
<gene>
    <name evidence="5" type="ORF">CITCOLO1_LOCUS2523</name>
</gene>
<evidence type="ECO:0000313" key="5">
    <source>
        <dbReference type="EMBL" id="CAK9310882.1"/>
    </source>
</evidence>